<dbReference type="AlphaFoldDB" id="A0AA38C4F9"/>
<dbReference type="Proteomes" id="UP000824469">
    <property type="component" value="Unassembled WGS sequence"/>
</dbReference>
<reference evidence="1 2" key="1">
    <citation type="journal article" date="2021" name="Nat. Plants">
        <title>The Taxus genome provides insights into paclitaxel biosynthesis.</title>
        <authorList>
            <person name="Xiong X."/>
            <person name="Gou J."/>
            <person name="Liao Q."/>
            <person name="Li Y."/>
            <person name="Zhou Q."/>
            <person name="Bi G."/>
            <person name="Li C."/>
            <person name="Du R."/>
            <person name="Wang X."/>
            <person name="Sun T."/>
            <person name="Guo L."/>
            <person name="Liang H."/>
            <person name="Lu P."/>
            <person name="Wu Y."/>
            <person name="Zhang Z."/>
            <person name="Ro D.K."/>
            <person name="Shang Y."/>
            <person name="Huang S."/>
            <person name="Yan J."/>
        </authorList>
    </citation>
    <scope>NUCLEOTIDE SEQUENCE [LARGE SCALE GENOMIC DNA]</scope>
    <source>
        <strain evidence="1">Ta-2019</strain>
    </source>
</reference>
<evidence type="ECO:0000313" key="1">
    <source>
        <dbReference type="EMBL" id="KAH9294726.1"/>
    </source>
</evidence>
<keyword evidence="2" id="KW-1185">Reference proteome</keyword>
<name>A0AA38C4F9_TAXCH</name>
<accession>A0AA38C4F9</accession>
<evidence type="ECO:0000313" key="2">
    <source>
        <dbReference type="Proteomes" id="UP000824469"/>
    </source>
</evidence>
<gene>
    <name evidence="1" type="ORF">KI387_038314</name>
</gene>
<proteinExistence type="predicted"/>
<dbReference type="EMBL" id="JAHRHJ020000011">
    <property type="protein sequence ID" value="KAH9294726.1"/>
    <property type="molecule type" value="Genomic_DNA"/>
</dbReference>
<feature type="non-terminal residue" evidence="1">
    <location>
        <position position="66"/>
    </location>
</feature>
<sequence length="66" mass="7806">IGVPDGPKEKIWEYPIEHKLPAEIFNKYLYDGSMSRPFKQRVEMWYDILCALFEEEWCIPKGVTLG</sequence>
<protein>
    <submittedName>
        <fullName evidence="1">Uncharacterized protein</fullName>
    </submittedName>
</protein>
<feature type="non-terminal residue" evidence="1">
    <location>
        <position position="1"/>
    </location>
</feature>
<organism evidence="1 2">
    <name type="scientific">Taxus chinensis</name>
    <name type="common">Chinese yew</name>
    <name type="synonym">Taxus wallichiana var. chinensis</name>
    <dbReference type="NCBI Taxonomy" id="29808"/>
    <lineage>
        <taxon>Eukaryota</taxon>
        <taxon>Viridiplantae</taxon>
        <taxon>Streptophyta</taxon>
        <taxon>Embryophyta</taxon>
        <taxon>Tracheophyta</taxon>
        <taxon>Spermatophyta</taxon>
        <taxon>Pinopsida</taxon>
        <taxon>Pinidae</taxon>
        <taxon>Conifers II</taxon>
        <taxon>Cupressales</taxon>
        <taxon>Taxaceae</taxon>
        <taxon>Taxus</taxon>
    </lineage>
</organism>
<comment type="caution">
    <text evidence="1">The sequence shown here is derived from an EMBL/GenBank/DDBJ whole genome shotgun (WGS) entry which is preliminary data.</text>
</comment>